<evidence type="ECO:0000256" key="1">
    <source>
        <dbReference type="SAM" id="MobiDB-lite"/>
    </source>
</evidence>
<dbReference type="EMBL" id="BTGU01000028">
    <property type="protein sequence ID" value="GMN48547.1"/>
    <property type="molecule type" value="Genomic_DNA"/>
</dbReference>
<reference evidence="2" key="1">
    <citation type="submission" date="2023-07" db="EMBL/GenBank/DDBJ databases">
        <title>draft genome sequence of fig (Ficus carica).</title>
        <authorList>
            <person name="Takahashi T."/>
            <person name="Nishimura K."/>
        </authorList>
    </citation>
    <scope>NUCLEOTIDE SEQUENCE</scope>
</reference>
<feature type="compositionally biased region" description="Basic and acidic residues" evidence="1">
    <location>
        <begin position="19"/>
        <end position="28"/>
    </location>
</feature>
<protein>
    <submittedName>
        <fullName evidence="2">Uncharacterized protein</fullName>
    </submittedName>
</protein>
<accession>A0AA88ACT4</accession>
<name>A0AA88ACT4_FICCA</name>
<dbReference type="AlphaFoldDB" id="A0AA88ACT4"/>
<feature type="region of interest" description="Disordered" evidence="1">
    <location>
        <begin position="56"/>
        <end position="87"/>
    </location>
</feature>
<gene>
    <name evidence="2" type="ORF">TIFTF001_017737</name>
</gene>
<feature type="compositionally biased region" description="Basic and acidic residues" evidence="1">
    <location>
        <begin position="68"/>
        <end position="78"/>
    </location>
</feature>
<feature type="region of interest" description="Disordered" evidence="1">
    <location>
        <begin position="1"/>
        <end position="28"/>
    </location>
</feature>
<evidence type="ECO:0000313" key="3">
    <source>
        <dbReference type="Proteomes" id="UP001187192"/>
    </source>
</evidence>
<organism evidence="2 3">
    <name type="scientific">Ficus carica</name>
    <name type="common">Common fig</name>
    <dbReference type="NCBI Taxonomy" id="3494"/>
    <lineage>
        <taxon>Eukaryota</taxon>
        <taxon>Viridiplantae</taxon>
        <taxon>Streptophyta</taxon>
        <taxon>Embryophyta</taxon>
        <taxon>Tracheophyta</taxon>
        <taxon>Spermatophyta</taxon>
        <taxon>Magnoliopsida</taxon>
        <taxon>eudicotyledons</taxon>
        <taxon>Gunneridae</taxon>
        <taxon>Pentapetalae</taxon>
        <taxon>rosids</taxon>
        <taxon>fabids</taxon>
        <taxon>Rosales</taxon>
        <taxon>Moraceae</taxon>
        <taxon>Ficeae</taxon>
        <taxon>Ficus</taxon>
    </lineage>
</organism>
<keyword evidence="3" id="KW-1185">Reference proteome</keyword>
<sequence length="87" mass="10458">MLLRSPINLHFRETEDEGQERQKILERDREEKRSLAASIWSSRRRGFGYHRIWSSSEDEGTSKIATNGRDREAKERERATRRRRQIS</sequence>
<comment type="caution">
    <text evidence="2">The sequence shown here is derived from an EMBL/GenBank/DDBJ whole genome shotgun (WGS) entry which is preliminary data.</text>
</comment>
<evidence type="ECO:0000313" key="2">
    <source>
        <dbReference type="EMBL" id="GMN48547.1"/>
    </source>
</evidence>
<dbReference type="Proteomes" id="UP001187192">
    <property type="component" value="Unassembled WGS sequence"/>
</dbReference>
<proteinExistence type="predicted"/>